<dbReference type="Pfam" id="PF17667">
    <property type="entry name" value="Pkinase_fungal"/>
    <property type="match status" value="1"/>
</dbReference>
<dbReference type="GO" id="GO:0004672">
    <property type="term" value="F:protein kinase activity"/>
    <property type="evidence" value="ECO:0007669"/>
    <property type="project" value="InterPro"/>
</dbReference>
<dbReference type="SUPFAM" id="SSF56112">
    <property type="entry name" value="Protein kinase-like (PK-like)"/>
    <property type="match status" value="1"/>
</dbReference>
<organism evidence="3 4">
    <name type="scientific">Hermanssonia centrifuga</name>
    <dbReference type="NCBI Taxonomy" id="98765"/>
    <lineage>
        <taxon>Eukaryota</taxon>
        <taxon>Fungi</taxon>
        <taxon>Dikarya</taxon>
        <taxon>Basidiomycota</taxon>
        <taxon>Agaricomycotina</taxon>
        <taxon>Agaricomycetes</taxon>
        <taxon>Polyporales</taxon>
        <taxon>Meruliaceae</taxon>
        <taxon>Hermanssonia</taxon>
    </lineage>
</organism>
<dbReference type="GO" id="GO:0005524">
    <property type="term" value="F:ATP binding"/>
    <property type="evidence" value="ECO:0007669"/>
    <property type="project" value="InterPro"/>
</dbReference>
<dbReference type="AlphaFoldDB" id="A0A2R6NV07"/>
<comment type="caution">
    <text evidence="3">The sequence shown here is derived from an EMBL/GenBank/DDBJ whole genome shotgun (WGS) entry which is preliminary data.</text>
</comment>
<dbReference type="OrthoDB" id="2803129at2759"/>
<feature type="compositionally biased region" description="Basic residues" evidence="1">
    <location>
        <begin position="769"/>
        <end position="779"/>
    </location>
</feature>
<dbReference type="SMART" id="SM00220">
    <property type="entry name" value="S_TKc"/>
    <property type="match status" value="1"/>
</dbReference>
<evidence type="ECO:0000313" key="4">
    <source>
        <dbReference type="Proteomes" id="UP000186601"/>
    </source>
</evidence>
<dbReference type="InterPro" id="IPR011009">
    <property type="entry name" value="Kinase-like_dom_sf"/>
</dbReference>
<protein>
    <recommendedName>
        <fullName evidence="2">Protein kinase domain-containing protein</fullName>
    </recommendedName>
</protein>
<dbReference type="PANTHER" id="PTHR38248:SF2">
    <property type="entry name" value="FUNK1 11"/>
    <property type="match status" value="1"/>
</dbReference>
<feature type="domain" description="Protein kinase" evidence="2">
    <location>
        <begin position="265"/>
        <end position="644"/>
    </location>
</feature>
<dbReference type="PANTHER" id="PTHR38248">
    <property type="entry name" value="FUNK1 6"/>
    <property type="match status" value="1"/>
</dbReference>
<dbReference type="Proteomes" id="UP000186601">
    <property type="component" value="Unassembled WGS sequence"/>
</dbReference>
<dbReference type="Gene3D" id="1.10.510.10">
    <property type="entry name" value="Transferase(Phosphotransferase) domain 1"/>
    <property type="match status" value="1"/>
</dbReference>
<proteinExistence type="predicted"/>
<feature type="compositionally biased region" description="Low complexity" evidence="1">
    <location>
        <begin position="705"/>
        <end position="727"/>
    </location>
</feature>
<feature type="region of interest" description="Disordered" evidence="1">
    <location>
        <begin position="698"/>
        <end position="779"/>
    </location>
</feature>
<evidence type="ECO:0000313" key="3">
    <source>
        <dbReference type="EMBL" id="PSR77329.1"/>
    </source>
</evidence>
<dbReference type="InterPro" id="IPR040976">
    <property type="entry name" value="Pkinase_fungal"/>
</dbReference>
<dbReference type="EMBL" id="MLYV02000799">
    <property type="protein sequence ID" value="PSR77329.1"/>
    <property type="molecule type" value="Genomic_DNA"/>
</dbReference>
<reference evidence="3 4" key="1">
    <citation type="submission" date="2018-02" db="EMBL/GenBank/DDBJ databases">
        <title>Genome sequence of the basidiomycete white-rot fungus Phlebia centrifuga.</title>
        <authorList>
            <person name="Granchi Z."/>
            <person name="Peng M."/>
            <person name="de Vries R.P."/>
            <person name="Hilden K."/>
            <person name="Makela M.R."/>
            <person name="Grigoriev I."/>
            <person name="Riley R."/>
        </authorList>
    </citation>
    <scope>NUCLEOTIDE SEQUENCE [LARGE SCALE GENOMIC DNA]</scope>
    <source>
        <strain evidence="3 4">FBCC195</strain>
    </source>
</reference>
<evidence type="ECO:0000256" key="1">
    <source>
        <dbReference type="SAM" id="MobiDB-lite"/>
    </source>
</evidence>
<keyword evidence="4" id="KW-1185">Reference proteome</keyword>
<evidence type="ECO:0000259" key="2">
    <source>
        <dbReference type="PROSITE" id="PS50011"/>
    </source>
</evidence>
<dbReference type="InterPro" id="IPR000719">
    <property type="entry name" value="Prot_kinase_dom"/>
</dbReference>
<sequence>MVAHLGLTTPGGQSVTMVSVQYFLDTFLPPLHPAMDSHKIVKKLKRMGTRSRRPITKHNRWWGFNVDPIDRTPGIKLASFSRLADVVRDIIRAGAIHGQEPSLYFCNNQQPVFGYGRDATCLPDAYFVMMNVPETRSSWERIAVSGEYNVVEWCEKENVVKVSESMCNIMREDPRRRFTFGFTIEDTEMKLWYCDRSQTVASQPFNFITDHETLVHFFLSLAYASPVQLGWDPTIAIQEHDLQYRITVQSADGRERVYRTLEVLFDSAASVMHGPGTRVWKAVRVVDGHDYGDPVVLKDCWASCNRQREGTIHEKLRDANSSDAFREAFENSFLTVSLHGDVIVDSGLQRQPDRTPLILPPEEMKKKCYNIPPVSATLKPRAAKSLWREITYTQSSPERKVHYRIVFREICKPIKGANSLQEVFKALGEVCSALKLMHQTGWVHRDVSVGNILIDSHGKARLSDLEYAKDMNDQSDPEFRIGTANFVAVEVQSQDYQFRPLILPSISPASDTLSITSDDLAKKRSYLESARPSHSDSDSSSDLSMSSSLSAFRYNPIHDLESLWWIAVYFIFTTEVANYADLDERGQDRQRGLDGCVLRLFCDFQERKMDMIDGWNKRFSGRCQCLHPSIRRIGRDLERLRVALVMSYRQCEQTYESITLEPLEGFHDSIQELFFTISKEISEEPTLAHVLPATNSHPVSRFVETNSSSNTASNSGKRSRSNSSGEEPVTVHNVAPVASTSPIGSRKRARIEREQEHAAPPRVVMQTRSKARAQARRKR</sequence>
<dbReference type="STRING" id="98765.A0A2R6NV07"/>
<gene>
    <name evidence="3" type="ORF">PHLCEN_2v7957</name>
</gene>
<name>A0A2R6NV07_9APHY</name>
<dbReference type="PROSITE" id="PS50011">
    <property type="entry name" value="PROTEIN_KINASE_DOM"/>
    <property type="match status" value="1"/>
</dbReference>
<accession>A0A2R6NV07</accession>